<dbReference type="Proteomes" id="UP000641588">
    <property type="component" value="Unassembled WGS sequence"/>
</dbReference>
<dbReference type="EMBL" id="WHOD01000101">
    <property type="protein sequence ID" value="NOU96669.1"/>
    <property type="molecule type" value="Genomic_DNA"/>
</dbReference>
<evidence type="ECO:0000313" key="2">
    <source>
        <dbReference type="Proteomes" id="UP000641588"/>
    </source>
</evidence>
<dbReference type="AlphaFoldDB" id="A0A972K1G4"/>
<comment type="caution">
    <text evidence="1">The sequence shown here is derived from an EMBL/GenBank/DDBJ whole genome shotgun (WGS) entry which is preliminary data.</text>
</comment>
<gene>
    <name evidence="1" type="ORF">GC093_26115</name>
</gene>
<name>A0A972K1G4_9BACL</name>
<dbReference type="InterPro" id="IPR036196">
    <property type="entry name" value="Ptyr_pPase_sf"/>
</dbReference>
<protein>
    <submittedName>
        <fullName evidence="1">Protein tyrosine phosphatase</fullName>
    </submittedName>
</protein>
<keyword evidence="2" id="KW-1185">Reference proteome</keyword>
<dbReference type="PIRSF" id="PIRSF029416">
    <property type="entry name" value="UCP029416_PTP"/>
    <property type="match status" value="1"/>
</dbReference>
<sequence>MCKIQLLFICSRNKWRSLTAEKIFDKRNGYDVKSAGTEESARIRVTEGHIGWADLIFVMEKKHLRRLRDKFKTEIMNKTIICLDIPDDYQFMDDELIEILELRVSEYIEI</sequence>
<accession>A0A972K1G4</accession>
<organism evidence="1 2">
    <name type="scientific">Paenibacillus foliorum</name>
    <dbReference type="NCBI Taxonomy" id="2654974"/>
    <lineage>
        <taxon>Bacteria</taxon>
        <taxon>Bacillati</taxon>
        <taxon>Bacillota</taxon>
        <taxon>Bacilli</taxon>
        <taxon>Bacillales</taxon>
        <taxon>Paenibacillaceae</taxon>
        <taxon>Paenibacillus</taxon>
    </lineage>
</organism>
<dbReference type="SUPFAM" id="SSF52788">
    <property type="entry name" value="Phosphotyrosine protein phosphatases I"/>
    <property type="match status" value="1"/>
</dbReference>
<dbReference type="Gene3D" id="3.40.50.2300">
    <property type="match status" value="1"/>
</dbReference>
<dbReference type="InterPro" id="IPR016919">
    <property type="entry name" value="UCP029416_PTP"/>
</dbReference>
<evidence type="ECO:0000313" key="1">
    <source>
        <dbReference type="EMBL" id="NOU96669.1"/>
    </source>
</evidence>
<reference evidence="1" key="1">
    <citation type="submission" date="2019-10" db="EMBL/GenBank/DDBJ databases">
        <title>Description of Paenibacillus glebae sp. nov.</title>
        <authorList>
            <person name="Carlier A."/>
            <person name="Qi S."/>
        </authorList>
    </citation>
    <scope>NUCLEOTIDE SEQUENCE</scope>
    <source>
        <strain evidence="1">LMG 31456</strain>
    </source>
</reference>
<proteinExistence type="predicted"/>